<name>A0A645FBZ6_9ZZZZ</name>
<accession>A0A645FBZ6</accession>
<sequence>MRCKHAALALAHLLTDFAVIQPREDFLRQGFQFGYEAVIRVKFAERSVVMRFIDDLAVGCAVGHVDEAFDRYHRIFGLDCVHHDQPLEAIQLPFTQGRQPLGEVIHFVEIGAGKNKLR</sequence>
<dbReference type="AlphaFoldDB" id="A0A645FBZ6"/>
<evidence type="ECO:0000313" key="1">
    <source>
        <dbReference type="EMBL" id="MPN11092.1"/>
    </source>
</evidence>
<gene>
    <name evidence="1" type="ORF">SDC9_158393</name>
</gene>
<comment type="caution">
    <text evidence="1">The sequence shown here is derived from an EMBL/GenBank/DDBJ whole genome shotgun (WGS) entry which is preliminary data.</text>
</comment>
<reference evidence="1" key="1">
    <citation type="submission" date="2019-08" db="EMBL/GenBank/DDBJ databases">
        <authorList>
            <person name="Kucharzyk K."/>
            <person name="Murdoch R.W."/>
            <person name="Higgins S."/>
            <person name="Loffler F."/>
        </authorList>
    </citation>
    <scope>NUCLEOTIDE SEQUENCE</scope>
</reference>
<protein>
    <submittedName>
        <fullName evidence="1">Uncharacterized protein</fullName>
    </submittedName>
</protein>
<proteinExistence type="predicted"/>
<organism evidence="1">
    <name type="scientific">bioreactor metagenome</name>
    <dbReference type="NCBI Taxonomy" id="1076179"/>
    <lineage>
        <taxon>unclassified sequences</taxon>
        <taxon>metagenomes</taxon>
        <taxon>ecological metagenomes</taxon>
    </lineage>
</organism>
<dbReference type="EMBL" id="VSSQ01057289">
    <property type="protein sequence ID" value="MPN11092.1"/>
    <property type="molecule type" value="Genomic_DNA"/>
</dbReference>